<sequence length="711" mass="80316">MPAIVTVVGILLTIIFLLLANFDKSKLPHFSTIERLYLPHKTSKPFTRGVNDIQNSIAFYQTLYHQLQNLEQYPEGLERGRGILVTWVADALERASRTPGKSILSVEQYSKEALLAFVQRQQDEVTEQFEAYYSRRQKGGPRERFPNRDSAIKWLKETAPLQLVDGAWLGHIHKITTPFKLRAVSKGLWQILSEELGDGDRKKHHVYVYQELLKSIGHVPQCPTSPEFLQSQHSADNIQSWRAAVAQLLIGSIPDESLPELLGFNLCFEGVQLDTLIIATELREVGIDPYYFVLHISIDNMASGHKAMAAECVNQYLDHIRDSEGVQAMDHAWKRVQAGFVFCDDVNSSLSSDPPILVSHTDLEVELLDVFASKVNAARGVHCTSKARIGSRTMVDWLNPVLFRSPEWQQDFMRNLTDARPWVYKSDSQKSRLVHELRWGGRMFGCFTDRELDILERWIDTLHPFPHTTPHSSSVSDGKRQFNMRNVGFISQQDIDLPHPGHQHPPDILPGWSNGSPKPSPKQFKISNLLPLWFTHTCLLEGLVYAPAITTSETGCAVIRILRAQKGFAKEGPVAAGIDGMKRTDSSGIVEMGQELMKRLGLLEPSSIMDVLQVYPSDFANRMLYYAMVPAANLPLLLGILLAFVELQELVAVSDLLSPEHSDKLTDIALRERECLQFCQTELAQQPAKYVMFCTGYQIGRKNVKFCLDEE</sequence>
<keyword evidence="2" id="KW-1185">Reference proteome</keyword>
<name>A0A5N6UAQ1_ASPAV</name>
<dbReference type="Gene3D" id="1.20.910.10">
    <property type="entry name" value="Heme oxygenase-like"/>
    <property type="match status" value="1"/>
</dbReference>
<gene>
    <name evidence="1" type="ORF">BDV25DRAFT_135038</name>
</gene>
<dbReference type="AlphaFoldDB" id="A0A5N6UAQ1"/>
<dbReference type="InterPro" id="IPR016084">
    <property type="entry name" value="Haem_Oase-like_multi-hlx"/>
</dbReference>
<reference evidence="1 2" key="1">
    <citation type="submission" date="2019-04" db="EMBL/GenBank/DDBJ databases">
        <title>Friends and foes A comparative genomics study of 23 Aspergillus species from section Flavi.</title>
        <authorList>
            <consortium name="DOE Joint Genome Institute"/>
            <person name="Kjaerbolling I."/>
            <person name="Vesth T."/>
            <person name="Frisvad J.C."/>
            <person name="Nybo J.L."/>
            <person name="Theobald S."/>
            <person name="Kildgaard S."/>
            <person name="Isbrandt T."/>
            <person name="Kuo A."/>
            <person name="Sato A."/>
            <person name="Lyhne E.K."/>
            <person name="Kogle M.E."/>
            <person name="Wiebenga A."/>
            <person name="Kun R.S."/>
            <person name="Lubbers R.J."/>
            <person name="Makela M.R."/>
            <person name="Barry K."/>
            <person name="Chovatia M."/>
            <person name="Clum A."/>
            <person name="Daum C."/>
            <person name="Haridas S."/>
            <person name="He G."/>
            <person name="LaButti K."/>
            <person name="Lipzen A."/>
            <person name="Mondo S."/>
            <person name="Riley R."/>
            <person name="Salamov A."/>
            <person name="Simmons B.A."/>
            <person name="Magnuson J.K."/>
            <person name="Henrissat B."/>
            <person name="Mortensen U.H."/>
            <person name="Larsen T.O."/>
            <person name="Devries R.P."/>
            <person name="Grigoriev I.V."/>
            <person name="Machida M."/>
            <person name="Baker S.E."/>
            <person name="Andersen M.R."/>
        </authorList>
    </citation>
    <scope>NUCLEOTIDE SEQUENCE [LARGE SCALE GENOMIC DNA]</scope>
    <source>
        <strain evidence="1 2">IBT 18842</strain>
    </source>
</reference>
<evidence type="ECO:0000313" key="2">
    <source>
        <dbReference type="Proteomes" id="UP000325780"/>
    </source>
</evidence>
<dbReference type="Proteomes" id="UP000325780">
    <property type="component" value="Unassembled WGS sequence"/>
</dbReference>
<dbReference type="Pfam" id="PF14518">
    <property type="entry name" value="Haem_oxygenas_2"/>
    <property type="match status" value="1"/>
</dbReference>
<dbReference type="SMART" id="SM01236">
    <property type="entry name" value="Haem_oxygenase_2"/>
    <property type="match status" value="1"/>
</dbReference>
<dbReference type="EMBL" id="ML742023">
    <property type="protein sequence ID" value="KAE8155291.1"/>
    <property type="molecule type" value="Genomic_DNA"/>
</dbReference>
<evidence type="ECO:0000313" key="1">
    <source>
        <dbReference type="EMBL" id="KAE8155291.1"/>
    </source>
</evidence>
<protein>
    <submittedName>
        <fullName evidence="1">Uncharacterized protein</fullName>
    </submittedName>
</protein>
<proteinExistence type="predicted"/>
<organism evidence="1 2">
    <name type="scientific">Aspergillus avenaceus</name>
    <dbReference type="NCBI Taxonomy" id="36643"/>
    <lineage>
        <taxon>Eukaryota</taxon>
        <taxon>Fungi</taxon>
        <taxon>Dikarya</taxon>
        <taxon>Ascomycota</taxon>
        <taxon>Pezizomycotina</taxon>
        <taxon>Eurotiomycetes</taxon>
        <taxon>Eurotiomycetidae</taxon>
        <taxon>Eurotiales</taxon>
        <taxon>Aspergillaceae</taxon>
        <taxon>Aspergillus</taxon>
        <taxon>Aspergillus subgen. Circumdati</taxon>
    </lineage>
</organism>
<dbReference type="OrthoDB" id="10057598at2759"/>
<accession>A0A5N6UAQ1</accession>